<reference evidence="2" key="1">
    <citation type="journal article" date="2021" name="New Phytol.">
        <title>Evolutionary innovations through gain and loss of genes in the ectomycorrhizal Boletales.</title>
        <authorList>
            <person name="Wu G."/>
            <person name="Miyauchi S."/>
            <person name="Morin E."/>
            <person name="Kuo A."/>
            <person name="Drula E."/>
            <person name="Varga T."/>
            <person name="Kohler A."/>
            <person name="Feng B."/>
            <person name="Cao Y."/>
            <person name="Lipzen A."/>
            <person name="Daum C."/>
            <person name="Hundley H."/>
            <person name="Pangilinan J."/>
            <person name="Johnson J."/>
            <person name="Barry K."/>
            <person name="LaButti K."/>
            <person name="Ng V."/>
            <person name="Ahrendt S."/>
            <person name="Min B."/>
            <person name="Choi I.G."/>
            <person name="Park H."/>
            <person name="Plett J.M."/>
            <person name="Magnuson J."/>
            <person name="Spatafora J.W."/>
            <person name="Nagy L.G."/>
            <person name="Henrissat B."/>
            <person name="Grigoriev I.V."/>
            <person name="Yang Z.L."/>
            <person name="Xu J."/>
            <person name="Martin F.M."/>
        </authorList>
    </citation>
    <scope>NUCLEOTIDE SEQUENCE</scope>
    <source>
        <strain evidence="2">KKN 215</strain>
    </source>
</reference>
<comment type="caution">
    <text evidence="2">The sequence shown here is derived from an EMBL/GenBank/DDBJ whole genome shotgun (WGS) entry which is preliminary data.</text>
</comment>
<feature type="region of interest" description="Disordered" evidence="1">
    <location>
        <begin position="1"/>
        <end position="34"/>
    </location>
</feature>
<dbReference type="AlphaFoldDB" id="A0A8K0XR19"/>
<dbReference type="Proteomes" id="UP000813824">
    <property type="component" value="Unassembled WGS sequence"/>
</dbReference>
<dbReference type="EMBL" id="JAEVFJ010000011">
    <property type="protein sequence ID" value="KAH8101939.1"/>
    <property type="molecule type" value="Genomic_DNA"/>
</dbReference>
<evidence type="ECO:0000256" key="1">
    <source>
        <dbReference type="SAM" id="MobiDB-lite"/>
    </source>
</evidence>
<proteinExistence type="predicted"/>
<feature type="region of interest" description="Disordered" evidence="1">
    <location>
        <begin position="87"/>
        <end position="112"/>
    </location>
</feature>
<evidence type="ECO:0000313" key="3">
    <source>
        <dbReference type="Proteomes" id="UP000813824"/>
    </source>
</evidence>
<evidence type="ECO:0000313" key="2">
    <source>
        <dbReference type="EMBL" id="KAH8101939.1"/>
    </source>
</evidence>
<keyword evidence="3" id="KW-1185">Reference proteome</keyword>
<gene>
    <name evidence="2" type="ORF">BXZ70DRAFT_1007170</name>
</gene>
<organism evidence="2 3">
    <name type="scientific">Cristinia sonorae</name>
    <dbReference type="NCBI Taxonomy" id="1940300"/>
    <lineage>
        <taxon>Eukaryota</taxon>
        <taxon>Fungi</taxon>
        <taxon>Dikarya</taxon>
        <taxon>Basidiomycota</taxon>
        <taxon>Agaricomycotina</taxon>
        <taxon>Agaricomycetes</taxon>
        <taxon>Agaricomycetidae</taxon>
        <taxon>Agaricales</taxon>
        <taxon>Pleurotineae</taxon>
        <taxon>Stephanosporaceae</taxon>
        <taxon>Cristinia</taxon>
    </lineage>
</organism>
<sequence length="400" mass="43961">MVSTRRLRTSPPPPDDTPSAKRNKNVNDDRTDGACGSDMLNVIVQPLATNDTSVRVTNASSTDATANSIAAVTATNDVGDKSYASNIPAATDGANDTAAPQAEAHSTDNVSAPVPHPSDAVVHLPTCATATAGIDSRPAHVDEAGNPSLMSVAPATPVVHRNHAAVVAVDPSNMRPWLNIDLMKRIKVALTYHNIPSNIHSPSTLPLHELKWGTNTSPQNHNDEYLCFAGTPVKLWVTGELAILFFRSKRGEINKLGGVAVEPFRQMDYDIIKRTNAIYDNRTSPATFDDQGLVWASTWAATDVHDKPYAFTDIYDARERIANKTTMAHVDMDHLNVSDVVVMETHIQRIRVKSDNTTSDRSREWRKWQVRHQLLAIYRMLPVSKTFKQQFDRGDDTVDV</sequence>
<dbReference type="OrthoDB" id="2873829at2759"/>
<name>A0A8K0XR19_9AGAR</name>
<protein>
    <submittedName>
        <fullName evidence="2">Uncharacterized protein</fullName>
    </submittedName>
</protein>
<accession>A0A8K0XR19</accession>